<dbReference type="AlphaFoldDB" id="A0A652YJW2"/>
<dbReference type="InterPro" id="IPR008407">
    <property type="entry name" value="Brnchd-chn_aa_trnsp_AzlD"/>
</dbReference>
<comment type="caution">
    <text evidence="1">The sequence shown here is derived from an EMBL/GenBank/DDBJ whole genome shotgun (WGS) entry which is preliminary data.</text>
</comment>
<organism evidence="1">
    <name type="scientific">Nocardia globerula</name>
    <dbReference type="NCBI Taxonomy" id="1818"/>
    <lineage>
        <taxon>Bacteria</taxon>
        <taxon>Bacillati</taxon>
        <taxon>Actinomycetota</taxon>
        <taxon>Actinomycetes</taxon>
        <taxon>Mycobacteriales</taxon>
        <taxon>Nocardiaceae</taxon>
        <taxon>Nocardia</taxon>
    </lineage>
</organism>
<protein>
    <submittedName>
        <fullName evidence="1">Branched-subunit amino acid transport protein AzlD</fullName>
    </submittedName>
</protein>
<sequence length="102" mass="10655">MSWWIIGLIALGTFGFRISGPVLRDRIHLSPRAVRMLGLGATALLVSLAATQAVYSGDGFAGWARVLGVAVAGVLIWRRAPFVVIVVGAATVTALLRLAGVT</sequence>
<dbReference type="EMBL" id="VNIQ01000007">
    <property type="protein sequence ID" value="TYQ01659.1"/>
    <property type="molecule type" value="Genomic_DNA"/>
</dbReference>
<name>A0A652YJW2_NOCGL</name>
<reference evidence="1" key="1">
    <citation type="submission" date="2019-07" db="EMBL/GenBank/DDBJ databases">
        <title>Genomic Encyclopedia of Type Strains, Phase IV (KMG-IV): sequencing the most valuable type-strain genomes for metagenomic binning, comparative biology and taxonomic classification.</title>
        <authorList>
            <person name="Goeker M."/>
        </authorList>
    </citation>
    <scope>NUCLEOTIDE SEQUENCE</scope>
    <source>
        <strain evidence="1">DSM 44596</strain>
    </source>
</reference>
<evidence type="ECO:0000313" key="1">
    <source>
        <dbReference type="EMBL" id="TYQ01659.1"/>
    </source>
</evidence>
<accession>A0A652YJW2</accession>
<proteinExistence type="predicted"/>
<gene>
    <name evidence="1" type="ORF">FNL38_10774</name>
</gene>
<dbReference type="Pfam" id="PF05437">
    <property type="entry name" value="AzlD"/>
    <property type="match status" value="1"/>
</dbReference>